<name>A0A5J5EKQ4_9PEZI</name>
<evidence type="ECO:0000313" key="3">
    <source>
        <dbReference type="Proteomes" id="UP000326924"/>
    </source>
</evidence>
<gene>
    <name evidence="2" type="ORF">FN846DRAFT_893859</name>
</gene>
<sequence>MVVEGFEKRQRTLAARIKHYTAPMGIVQQQPLGDDDILVIIIETARNSGLFLGKSCYWAKPTGTFTELMDYIRKVLYLPDPLQTLYFTVKDELVSPTIQLRFLPRDDEDGGIYVVVSDKLPGTPETTVLEGTGRLLPGVAWVEGTDDTADYLYEPAQQWRWMLTTSNLDKGSRRVTVGVDKRRLKQKKLEFERKQKQNRMTTADGGSKELNAMKGGGNGTWGWGNDGFSVNSDGGH</sequence>
<feature type="compositionally biased region" description="Gly residues" evidence="1">
    <location>
        <begin position="214"/>
        <end position="225"/>
    </location>
</feature>
<feature type="region of interest" description="Disordered" evidence="1">
    <location>
        <begin position="193"/>
        <end position="236"/>
    </location>
</feature>
<organism evidence="2 3">
    <name type="scientific">Sphaerosporella brunnea</name>
    <dbReference type="NCBI Taxonomy" id="1250544"/>
    <lineage>
        <taxon>Eukaryota</taxon>
        <taxon>Fungi</taxon>
        <taxon>Dikarya</taxon>
        <taxon>Ascomycota</taxon>
        <taxon>Pezizomycotina</taxon>
        <taxon>Pezizomycetes</taxon>
        <taxon>Pezizales</taxon>
        <taxon>Pyronemataceae</taxon>
        <taxon>Sphaerosporella</taxon>
    </lineage>
</organism>
<dbReference type="EMBL" id="VXIS01000246">
    <property type="protein sequence ID" value="KAA8895744.1"/>
    <property type="molecule type" value="Genomic_DNA"/>
</dbReference>
<dbReference type="Proteomes" id="UP000326924">
    <property type="component" value="Unassembled WGS sequence"/>
</dbReference>
<dbReference type="InParanoid" id="A0A5J5EKQ4"/>
<keyword evidence="3" id="KW-1185">Reference proteome</keyword>
<dbReference type="AlphaFoldDB" id="A0A5J5EKQ4"/>
<comment type="caution">
    <text evidence="2">The sequence shown here is derived from an EMBL/GenBank/DDBJ whole genome shotgun (WGS) entry which is preliminary data.</text>
</comment>
<dbReference type="OrthoDB" id="6738456at2759"/>
<reference evidence="2 3" key="1">
    <citation type="submission" date="2019-09" db="EMBL/GenBank/DDBJ databases">
        <title>Draft genome of the ectomycorrhizal ascomycete Sphaerosporella brunnea.</title>
        <authorList>
            <consortium name="DOE Joint Genome Institute"/>
            <person name="Benucci G.M."/>
            <person name="Marozzi G."/>
            <person name="Antonielli L."/>
            <person name="Sanchez S."/>
            <person name="Marco P."/>
            <person name="Wang X."/>
            <person name="Falini L.B."/>
            <person name="Barry K."/>
            <person name="Haridas S."/>
            <person name="Lipzen A."/>
            <person name="Labutti K."/>
            <person name="Grigoriev I.V."/>
            <person name="Murat C."/>
            <person name="Martin F."/>
            <person name="Albertini E."/>
            <person name="Donnini D."/>
            <person name="Bonito G."/>
        </authorList>
    </citation>
    <scope>NUCLEOTIDE SEQUENCE [LARGE SCALE GENOMIC DNA]</scope>
    <source>
        <strain evidence="2 3">Sb_GMNB300</strain>
    </source>
</reference>
<evidence type="ECO:0000313" key="2">
    <source>
        <dbReference type="EMBL" id="KAA8895744.1"/>
    </source>
</evidence>
<proteinExistence type="predicted"/>
<accession>A0A5J5EKQ4</accession>
<evidence type="ECO:0000256" key="1">
    <source>
        <dbReference type="SAM" id="MobiDB-lite"/>
    </source>
</evidence>
<protein>
    <submittedName>
        <fullName evidence="2">Uncharacterized protein</fullName>
    </submittedName>
</protein>